<dbReference type="PANTHER" id="PTHR47027:SF20">
    <property type="entry name" value="REVERSE TRANSCRIPTASE-LIKE PROTEIN WITH RNA-DIRECTED DNA POLYMERASE DOMAIN"/>
    <property type="match status" value="1"/>
</dbReference>
<protein>
    <recommendedName>
        <fullName evidence="3">Reverse transcriptase domain-containing protein</fullName>
    </recommendedName>
</protein>
<evidence type="ECO:0000313" key="2">
    <source>
        <dbReference type="WBParaSite" id="TREG1_99990.1"/>
    </source>
</evidence>
<name>A0AA85KNC7_TRIRE</name>
<keyword evidence="1" id="KW-1185">Reference proteome</keyword>
<proteinExistence type="predicted"/>
<dbReference type="Proteomes" id="UP000050795">
    <property type="component" value="Unassembled WGS sequence"/>
</dbReference>
<dbReference type="PANTHER" id="PTHR47027">
    <property type="entry name" value="REVERSE TRANSCRIPTASE DOMAIN-CONTAINING PROTEIN"/>
    <property type="match status" value="1"/>
</dbReference>
<evidence type="ECO:0000313" key="1">
    <source>
        <dbReference type="Proteomes" id="UP000050795"/>
    </source>
</evidence>
<accession>A0AA85KNC7</accession>
<evidence type="ECO:0008006" key="3">
    <source>
        <dbReference type="Google" id="ProtNLM"/>
    </source>
</evidence>
<dbReference type="WBParaSite" id="TREG1_99990.1">
    <property type="protein sequence ID" value="TREG1_99990.1"/>
    <property type="gene ID" value="TREG1_99990"/>
</dbReference>
<organism evidence="1 2">
    <name type="scientific">Trichobilharzia regenti</name>
    <name type="common">Nasal bird schistosome</name>
    <dbReference type="NCBI Taxonomy" id="157069"/>
    <lineage>
        <taxon>Eukaryota</taxon>
        <taxon>Metazoa</taxon>
        <taxon>Spiralia</taxon>
        <taxon>Lophotrochozoa</taxon>
        <taxon>Platyhelminthes</taxon>
        <taxon>Trematoda</taxon>
        <taxon>Digenea</taxon>
        <taxon>Strigeidida</taxon>
        <taxon>Schistosomatoidea</taxon>
        <taxon>Schistosomatidae</taxon>
        <taxon>Trichobilharzia</taxon>
    </lineage>
</organism>
<reference evidence="1" key="1">
    <citation type="submission" date="2022-06" db="EMBL/GenBank/DDBJ databases">
        <authorList>
            <person name="Berger JAMES D."/>
            <person name="Berger JAMES D."/>
        </authorList>
    </citation>
    <scope>NUCLEOTIDE SEQUENCE [LARGE SCALE GENOMIC DNA]</scope>
</reference>
<sequence>MFHQCGVKLLSYPSLEIAYMVHVIIRGNSLLPVASKMLVDVLLRRLCNIREQLICKEQAGFRSRLGFIDHIFTLHQLLGHHHSYCRPTVFVFLDIRVVFVSFDRTALWNCLLESGVPEKFVIVLKSPHRST</sequence>
<dbReference type="AlphaFoldDB" id="A0AA85KNC7"/>
<reference evidence="2" key="2">
    <citation type="submission" date="2023-11" db="UniProtKB">
        <authorList>
            <consortium name="WormBaseParasite"/>
        </authorList>
    </citation>
    <scope>IDENTIFICATION</scope>
</reference>